<dbReference type="Proteomes" id="UP001174210">
    <property type="component" value="Unassembled WGS sequence"/>
</dbReference>
<dbReference type="PANTHER" id="PTHR30146:SF109">
    <property type="entry name" value="HTH-TYPE TRANSCRIPTIONAL REGULATOR GALS"/>
    <property type="match status" value="1"/>
</dbReference>
<keyword evidence="1" id="KW-0805">Transcription regulation</keyword>
<organism evidence="5 6">
    <name type="scientific">Leifsonia virtsii</name>
    <dbReference type="NCBI Taxonomy" id="3035915"/>
    <lineage>
        <taxon>Bacteria</taxon>
        <taxon>Bacillati</taxon>
        <taxon>Actinomycetota</taxon>
        <taxon>Actinomycetes</taxon>
        <taxon>Micrococcales</taxon>
        <taxon>Microbacteriaceae</taxon>
        <taxon>Leifsonia</taxon>
    </lineage>
</organism>
<gene>
    <name evidence="5" type="ORF">P5G59_13945</name>
</gene>
<dbReference type="InterPro" id="IPR028082">
    <property type="entry name" value="Peripla_BP_I"/>
</dbReference>
<dbReference type="CDD" id="cd01392">
    <property type="entry name" value="HTH_LacI"/>
    <property type="match status" value="1"/>
</dbReference>
<dbReference type="SMART" id="SM00354">
    <property type="entry name" value="HTH_LACI"/>
    <property type="match status" value="1"/>
</dbReference>
<dbReference type="GO" id="GO:0003677">
    <property type="term" value="F:DNA binding"/>
    <property type="evidence" value="ECO:0007669"/>
    <property type="project" value="UniProtKB-KW"/>
</dbReference>
<dbReference type="EMBL" id="JAROCB010000003">
    <property type="protein sequence ID" value="MDN4598250.1"/>
    <property type="molecule type" value="Genomic_DNA"/>
</dbReference>
<dbReference type="Pfam" id="PF00532">
    <property type="entry name" value="Peripla_BP_1"/>
    <property type="match status" value="1"/>
</dbReference>
<dbReference type="CDD" id="cd06267">
    <property type="entry name" value="PBP1_LacI_sugar_binding-like"/>
    <property type="match status" value="1"/>
</dbReference>
<keyword evidence="3" id="KW-0804">Transcription</keyword>
<sequence length="360" mass="38079">MSPRPASRRAVTVADIARAAKVSKATAARALGDYGQVSDAVRSRVLAAAEELNYRPNALARSMNTGRSNTIGVVVGDIENPFFAHAMRGISDVASAAGYDVILTNSDEDVEAEEAAVDVLLDKQVDALIVAPASSAHVSHLTDVAAAGRPLVLLDRRADGHRYDSVTVDNRTAAARATAELLAEGHRRIAFISTQPYPEPAYSPGGTITMSSVADRVDGVMEALTDAGIPSPERGIRLDARRRGVDVVTRELLEGDTPATAIIASDSLIAMTVFQTVRTLGLRIPEDVSLIAFDNADWTSITTPPLTVVEQPIYELGAAAARLALQRIRGERVDDESVVFDAALIRRASVAAPTPASATH</sequence>
<reference evidence="5" key="1">
    <citation type="submission" date="2023-03" db="EMBL/GenBank/DDBJ databases">
        <title>MT1 and MT2 Draft Genomes of Novel Species.</title>
        <authorList>
            <person name="Venkateswaran K."/>
        </authorList>
    </citation>
    <scope>NUCLEOTIDE SEQUENCE</scope>
    <source>
        <strain evidence="5">F6_8S_P_1A</strain>
    </source>
</reference>
<dbReference type="PROSITE" id="PS00356">
    <property type="entry name" value="HTH_LACI_1"/>
    <property type="match status" value="1"/>
</dbReference>
<dbReference type="Gene3D" id="1.10.260.40">
    <property type="entry name" value="lambda repressor-like DNA-binding domains"/>
    <property type="match status" value="1"/>
</dbReference>
<evidence type="ECO:0000259" key="4">
    <source>
        <dbReference type="PROSITE" id="PS50932"/>
    </source>
</evidence>
<dbReference type="RefSeq" id="WP_301219586.1">
    <property type="nucleotide sequence ID" value="NZ_JAROCB010000003.1"/>
</dbReference>
<evidence type="ECO:0000256" key="3">
    <source>
        <dbReference type="ARBA" id="ARBA00023163"/>
    </source>
</evidence>
<evidence type="ECO:0000313" key="6">
    <source>
        <dbReference type="Proteomes" id="UP001174210"/>
    </source>
</evidence>
<comment type="caution">
    <text evidence="5">The sequence shown here is derived from an EMBL/GenBank/DDBJ whole genome shotgun (WGS) entry which is preliminary data.</text>
</comment>
<proteinExistence type="predicted"/>
<dbReference type="InterPro" id="IPR010982">
    <property type="entry name" value="Lambda_DNA-bd_dom_sf"/>
</dbReference>
<accession>A0ABT8IZJ1</accession>
<dbReference type="PANTHER" id="PTHR30146">
    <property type="entry name" value="LACI-RELATED TRANSCRIPTIONAL REPRESSOR"/>
    <property type="match status" value="1"/>
</dbReference>
<keyword evidence="6" id="KW-1185">Reference proteome</keyword>
<dbReference type="Gene3D" id="3.40.50.2300">
    <property type="match status" value="2"/>
</dbReference>
<feature type="domain" description="HTH lacI-type" evidence="4">
    <location>
        <begin position="11"/>
        <end position="65"/>
    </location>
</feature>
<dbReference type="SUPFAM" id="SSF53822">
    <property type="entry name" value="Periplasmic binding protein-like I"/>
    <property type="match status" value="1"/>
</dbReference>
<dbReference type="PROSITE" id="PS50932">
    <property type="entry name" value="HTH_LACI_2"/>
    <property type="match status" value="1"/>
</dbReference>
<dbReference type="SUPFAM" id="SSF47413">
    <property type="entry name" value="lambda repressor-like DNA-binding domains"/>
    <property type="match status" value="1"/>
</dbReference>
<evidence type="ECO:0000256" key="2">
    <source>
        <dbReference type="ARBA" id="ARBA00023125"/>
    </source>
</evidence>
<name>A0ABT8IZJ1_9MICO</name>
<protein>
    <submittedName>
        <fullName evidence="5">LacI family DNA-binding transcriptional regulator</fullName>
    </submittedName>
</protein>
<dbReference type="InterPro" id="IPR000843">
    <property type="entry name" value="HTH_LacI"/>
</dbReference>
<dbReference type="InterPro" id="IPR001761">
    <property type="entry name" value="Peripla_BP/Lac1_sug-bd_dom"/>
</dbReference>
<dbReference type="Pfam" id="PF00356">
    <property type="entry name" value="LacI"/>
    <property type="match status" value="1"/>
</dbReference>
<evidence type="ECO:0000313" key="5">
    <source>
        <dbReference type="EMBL" id="MDN4598250.1"/>
    </source>
</evidence>
<keyword evidence="2 5" id="KW-0238">DNA-binding</keyword>
<evidence type="ECO:0000256" key="1">
    <source>
        <dbReference type="ARBA" id="ARBA00023015"/>
    </source>
</evidence>